<proteinExistence type="inferred from homology"/>
<evidence type="ECO:0000256" key="3">
    <source>
        <dbReference type="RuleBase" id="RU004508"/>
    </source>
</evidence>
<keyword evidence="1 3" id="KW-0663">Pyridoxal phosphate</keyword>
<dbReference type="PIRSF" id="PIRSF000390">
    <property type="entry name" value="PLP_StrS"/>
    <property type="match status" value="1"/>
</dbReference>
<dbReference type="Gene3D" id="3.40.640.10">
    <property type="entry name" value="Type I PLP-dependent aspartate aminotransferase-like (Major domain)"/>
    <property type="match status" value="1"/>
</dbReference>
<evidence type="ECO:0000256" key="1">
    <source>
        <dbReference type="ARBA" id="ARBA00022898"/>
    </source>
</evidence>
<dbReference type="InterPro" id="IPR000653">
    <property type="entry name" value="DegT/StrS_aminotransferase"/>
</dbReference>
<sequence>MTVTLGQPLPPDRAVLTALVDEIIASGRWSNDGPIVQRFEQRLAADLGWADVSATSSGTSALTVALLALDLPRGGEVITSALTFTATVQAIELAGLVPRFAAVDPETLCLDPDAVRKAITAHTVAILPVHLFGLAADVQLDDIGEDAGLPVVYDAAHAYGFAPVVGRGIASAYSLHATKLLHTAEGGCVGTDDPVVAARLRRARAFGLDADRVREQGTNAKMSEHAAALGLAVLPGIPDEIRARQRVRDAYDSALALSTRCRPHAPGRPRALVMEVVRCAPEDQQDLLDDLAAAQVVGRIFPALCAPGQRYADVPLVGAEAGALVALAGSAVALPLHGRVPDAALDAISAVLRG</sequence>
<gene>
    <name evidence="4" type="ORF">NP095_12195</name>
</gene>
<organism evidence="4 5">
    <name type="scientific">Aeromicrobium duanguangcaii</name>
    <dbReference type="NCBI Taxonomy" id="2968086"/>
    <lineage>
        <taxon>Bacteria</taxon>
        <taxon>Bacillati</taxon>
        <taxon>Actinomycetota</taxon>
        <taxon>Actinomycetes</taxon>
        <taxon>Propionibacteriales</taxon>
        <taxon>Nocardioidaceae</taxon>
        <taxon>Aeromicrobium</taxon>
    </lineage>
</organism>
<keyword evidence="5" id="KW-1185">Reference proteome</keyword>
<dbReference type="PANTHER" id="PTHR30244:SF9">
    <property type="entry name" value="PROTEIN RV3402C"/>
    <property type="match status" value="1"/>
</dbReference>
<dbReference type="InterPro" id="IPR015421">
    <property type="entry name" value="PyrdxlP-dep_Trfase_major"/>
</dbReference>
<dbReference type="Pfam" id="PF01041">
    <property type="entry name" value="DegT_DnrJ_EryC1"/>
    <property type="match status" value="1"/>
</dbReference>
<evidence type="ECO:0000313" key="5">
    <source>
        <dbReference type="Proteomes" id="UP001315860"/>
    </source>
</evidence>
<comment type="similarity">
    <text evidence="2 3">Belongs to the DegT/DnrJ/EryC1 family.</text>
</comment>
<dbReference type="SUPFAM" id="SSF53383">
    <property type="entry name" value="PLP-dependent transferases"/>
    <property type="match status" value="1"/>
</dbReference>
<reference evidence="4 5" key="1">
    <citation type="submission" date="2022-07" db="EMBL/GenBank/DDBJ databases">
        <title>Novel species in genus Aeromicrobium.</title>
        <authorList>
            <person name="Ye L."/>
        </authorList>
    </citation>
    <scope>NUCLEOTIDE SEQUENCE [LARGE SCALE GENOMIC DNA]</scope>
    <source>
        <strain evidence="5">zg-Y50</strain>
    </source>
</reference>
<protein>
    <submittedName>
        <fullName evidence="4">DegT/DnrJ/EryC1/StrS family aminotransferase</fullName>
    </submittedName>
</protein>
<dbReference type="Proteomes" id="UP001315860">
    <property type="component" value="Chromosome"/>
</dbReference>
<evidence type="ECO:0000313" key="4">
    <source>
        <dbReference type="EMBL" id="UUI67955.1"/>
    </source>
</evidence>
<dbReference type="RefSeq" id="WP_232418627.1">
    <property type="nucleotide sequence ID" value="NZ_CP101990.1"/>
</dbReference>
<accession>A0ABY5KCA3</accession>
<dbReference type="InterPro" id="IPR015424">
    <property type="entry name" value="PyrdxlP-dep_Trfase"/>
</dbReference>
<evidence type="ECO:0000256" key="2">
    <source>
        <dbReference type="ARBA" id="ARBA00037999"/>
    </source>
</evidence>
<dbReference type="PANTHER" id="PTHR30244">
    <property type="entry name" value="TRANSAMINASE"/>
    <property type="match status" value="1"/>
</dbReference>
<name>A0ABY5KCA3_9ACTN</name>
<keyword evidence="4" id="KW-0808">Transferase</keyword>
<dbReference type="GO" id="GO:0008483">
    <property type="term" value="F:transaminase activity"/>
    <property type="evidence" value="ECO:0007669"/>
    <property type="project" value="UniProtKB-KW"/>
</dbReference>
<dbReference type="EMBL" id="CP101990">
    <property type="protein sequence ID" value="UUI67955.1"/>
    <property type="molecule type" value="Genomic_DNA"/>
</dbReference>
<keyword evidence="4" id="KW-0032">Aminotransferase</keyword>